<feature type="signal peptide" evidence="1">
    <location>
        <begin position="1"/>
        <end position="19"/>
    </location>
</feature>
<feature type="chain" id="PRO_5017429284" description="Peptidoglycan binding-like domain-containing protein" evidence="1">
    <location>
        <begin position="20"/>
        <end position="375"/>
    </location>
</feature>
<sequence>MKKFIAICLILLNIQATYASSDSKKTDLKKFIITAYYSPLPDQSIYLKWNYKDEVILNWAWIRWASGKWVYPGMLAAPKTYSFWTKIYLSWIWVWTVDDRWWAIVGSGSRGYDGDRLDIWMWYGEEWLKRALTWWKRTVYGKIINESENKNYDDLNLEKFKIWKVSLSKVKVTPTENIVPESIWKNSKTEDIKKAQEIFAKLGFYNWVIDWIYNKLLIDAIADFQISSDLLQSSFSSSAGSYWPKTKAKLKEKYLAYLKNQEISKKEEAKKQKELAIKQEEAKKIVNTFWTPKTGEVWNHVRNLQKTMKALGYFQDKETAIFWPKTKESIINYQLKNWIIKSKNDIDAWIIWEKTQKFLQNDLIKYFMNNKDKVS</sequence>
<comment type="caution">
    <text evidence="2">The sequence shown here is derived from an EMBL/GenBank/DDBJ whole genome shotgun (WGS) entry which is preliminary data.</text>
</comment>
<reference evidence="2" key="1">
    <citation type="journal article" date="2012" name="Science">
        <title>Fermentation, hydrogen, and sulfur metabolism in multiple uncultivated bacterial phyla.</title>
        <authorList>
            <person name="Wrighton K.C."/>
            <person name="Thomas B.C."/>
            <person name="Sharon I."/>
            <person name="Miller C.S."/>
            <person name="Castelle C.J."/>
            <person name="VerBerkmoes N.C."/>
            <person name="Wilkins M.J."/>
            <person name="Hettich R.L."/>
            <person name="Lipton M.S."/>
            <person name="Williams K.H."/>
            <person name="Long P.E."/>
            <person name="Banfield J.F."/>
        </authorList>
    </citation>
    <scope>NUCLEOTIDE SEQUENCE [LARGE SCALE GENOMIC DNA]</scope>
</reference>
<dbReference type="EMBL" id="AMFJ01021654">
    <property type="protein sequence ID" value="EKD66008.1"/>
    <property type="molecule type" value="Genomic_DNA"/>
</dbReference>
<gene>
    <name evidence="2" type="ORF">ACD_49C00068G0013</name>
</gene>
<name>K2BB73_9BACT</name>
<proteinExistence type="predicted"/>
<evidence type="ECO:0000313" key="2">
    <source>
        <dbReference type="EMBL" id="EKD66008.1"/>
    </source>
</evidence>
<dbReference type="AlphaFoldDB" id="K2BB73"/>
<dbReference type="InterPro" id="IPR036366">
    <property type="entry name" value="PGBDSf"/>
</dbReference>
<keyword evidence="1" id="KW-0732">Signal</keyword>
<accession>K2BB73</accession>
<dbReference type="Gene3D" id="1.10.101.10">
    <property type="entry name" value="PGBD-like superfamily/PGBD"/>
    <property type="match status" value="1"/>
</dbReference>
<protein>
    <recommendedName>
        <fullName evidence="3">Peptidoglycan binding-like domain-containing protein</fullName>
    </recommendedName>
</protein>
<organism evidence="2">
    <name type="scientific">uncultured bacterium</name>
    <name type="common">gcode 4</name>
    <dbReference type="NCBI Taxonomy" id="1234023"/>
    <lineage>
        <taxon>Bacteria</taxon>
        <taxon>environmental samples</taxon>
    </lineage>
</organism>
<evidence type="ECO:0008006" key="3">
    <source>
        <dbReference type="Google" id="ProtNLM"/>
    </source>
</evidence>
<evidence type="ECO:0000256" key="1">
    <source>
        <dbReference type="SAM" id="SignalP"/>
    </source>
</evidence>